<organism evidence="2 3">
    <name type="scientific">[Mycobacterium] kokjensenii</name>
    <dbReference type="NCBI Taxonomy" id="3064287"/>
    <lineage>
        <taxon>Bacteria</taxon>
        <taxon>Bacillati</taxon>
        <taxon>Actinomycetota</taxon>
        <taxon>Actinomycetes</taxon>
        <taxon>Mycobacteriales</taxon>
        <taxon>Mycobacteriaceae</taxon>
        <taxon>Mycolicibacter</taxon>
    </lineage>
</organism>
<proteinExistence type="predicted"/>
<feature type="transmembrane region" description="Helical" evidence="1">
    <location>
        <begin position="36"/>
        <end position="56"/>
    </location>
</feature>
<feature type="transmembrane region" description="Helical" evidence="1">
    <location>
        <begin position="182"/>
        <end position="205"/>
    </location>
</feature>
<keyword evidence="1" id="KW-1133">Transmembrane helix</keyword>
<dbReference type="EMBL" id="OY726394">
    <property type="protein sequence ID" value="CAJ1505385.1"/>
    <property type="molecule type" value="Genomic_DNA"/>
</dbReference>
<dbReference type="RefSeq" id="WP_308474340.1">
    <property type="nucleotide sequence ID" value="NZ_OY726394.1"/>
</dbReference>
<evidence type="ECO:0000313" key="3">
    <source>
        <dbReference type="Proteomes" id="UP001190336"/>
    </source>
</evidence>
<feature type="transmembrane region" description="Helical" evidence="1">
    <location>
        <begin position="211"/>
        <end position="229"/>
    </location>
</feature>
<reference evidence="2 3" key="1">
    <citation type="submission" date="2023-08" db="EMBL/GenBank/DDBJ databases">
        <authorList>
            <person name="Folkvardsen B D."/>
            <person name="Norman A."/>
        </authorList>
    </citation>
    <scope>NUCLEOTIDE SEQUENCE [LARGE SCALE GENOMIC DNA]</scope>
    <source>
        <strain evidence="2 3">Mu0083</strain>
    </source>
</reference>
<feature type="transmembrane region" description="Helical" evidence="1">
    <location>
        <begin position="147"/>
        <end position="170"/>
    </location>
</feature>
<feature type="transmembrane region" description="Helical" evidence="1">
    <location>
        <begin position="76"/>
        <end position="98"/>
    </location>
</feature>
<name>A0ABN9NF97_9MYCO</name>
<sequence length="248" mass="27066">MVSADFITSAFIAGTLTMVAYCLWVRRDTWWSRWEAGATLAIAMEGLALLLLTPWAGDELGPALHTVTGFWNLQQLVGWLCLLVGVLANVYHMLVRLTDPANVLPIMRKHLLVPLGLGVTVLLVTFAKSERGAVPDMFTTLSGDIWLTVYEATSGAIVLFMSAYVNRLLLALRHDPRAKATLTLYVVAMLFAVAALAVAVISILFGHYAGPAIWACICLSVGVFAYGLTRSWQEKTAWFTANAPVVRP</sequence>
<keyword evidence="1" id="KW-0472">Membrane</keyword>
<protein>
    <submittedName>
        <fullName evidence="2">Uncharacterized protein</fullName>
    </submittedName>
</protein>
<accession>A0ABN9NF97</accession>
<gene>
    <name evidence="2" type="ORF">MU0083_003679</name>
</gene>
<dbReference type="Proteomes" id="UP001190336">
    <property type="component" value="Chromosome"/>
</dbReference>
<feature type="transmembrane region" description="Helical" evidence="1">
    <location>
        <begin position="110"/>
        <end position="127"/>
    </location>
</feature>
<keyword evidence="3" id="KW-1185">Reference proteome</keyword>
<keyword evidence="1" id="KW-0812">Transmembrane</keyword>
<evidence type="ECO:0000256" key="1">
    <source>
        <dbReference type="SAM" id="Phobius"/>
    </source>
</evidence>
<evidence type="ECO:0000313" key="2">
    <source>
        <dbReference type="EMBL" id="CAJ1505385.1"/>
    </source>
</evidence>
<feature type="transmembrane region" description="Helical" evidence="1">
    <location>
        <begin position="6"/>
        <end position="24"/>
    </location>
</feature>